<dbReference type="Pfam" id="PF02836">
    <property type="entry name" value="Glyco_hydro_2_C"/>
    <property type="match status" value="1"/>
</dbReference>
<dbReference type="GO" id="GO:0005990">
    <property type="term" value="P:lactose catabolic process"/>
    <property type="evidence" value="ECO:0007669"/>
    <property type="project" value="TreeGrafter"/>
</dbReference>
<dbReference type="InterPro" id="IPR006103">
    <property type="entry name" value="Glyco_hydro_2_cat"/>
</dbReference>
<evidence type="ECO:0000256" key="6">
    <source>
        <dbReference type="ARBA" id="ARBA00023295"/>
    </source>
</evidence>
<protein>
    <recommendedName>
        <fullName evidence="4">Beta-galactosidase</fullName>
        <ecNumber evidence="3">3.2.1.23</ecNumber>
    </recommendedName>
    <alternativeName>
        <fullName evidence="7">Lactase</fullName>
    </alternativeName>
</protein>
<feature type="domain" description="Beta galactosidase small chain/" evidence="8">
    <location>
        <begin position="676"/>
        <end position="935"/>
    </location>
</feature>
<dbReference type="InterPro" id="IPR032312">
    <property type="entry name" value="LacZ_4"/>
</dbReference>
<dbReference type="InterPro" id="IPR023232">
    <property type="entry name" value="Glyco_hydro_2_AS"/>
</dbReference>
<evidence type="ECO:0000313" key="9">
    <source>
        <dbReference type="EMBL" id="MBB5138084.1"/>
    </source>
</evidence>
<dbReference type="InterPro" id="IPR006101">
    <property type="entry name" value="Glyco_hydro_2"/>
</dbReference>
<dbReference type="SUPFAM" id="SSF49785">
    <property type="entry name" value="Galactose-binding domain-like"/>
    <property type="match status" value="1"/>
</dbReference>
<dbReference type="InterPro" id="IPR036156">
    <property type="entry name" value="Beta-gal/glucu_dom_sf"/>
</dbReference>
<keyword evidence="5 9" id="KW-0378">Hydrolase</keyword>
<keyword evidence="10" id="KW-1185">Reference proteome</keyword>
<dbReference type="Pfam" id="PF16353">
    <property type="entry name" value="LacZ_4"/>
    <property type="match status" value="1"/>
</dbReference>
<dbReference type="InterPro" id="IPR008979">
    <property type="entry name" value="Galactose-bd-like_sf"/>
</dbReference>
<evidence type="ECO:0000256" key="1">
    <source>
        <dbReference type="ARBA" id="ARBA00001412"/>
    </source>
</evidence>
<accession>A0A840P9M6</accession>
<dbReference type="SUPFAM" id="SSF51445">
    <property type="entry name" value="(Trans)glycosidases"/>
    <property type="match status" value="1"/>
</dbReference>
<evidence type="ECO:0000256" key="7">
    <source>
        <dbReference type="ARBA" id="ARBA00032230"/>
    </source>
</evidence>
<evidence type="ECO:0000259" key="8">
    <source>
        <dbReference type="SMART" id="SM01038"/>
    </source>
</evidence>
<dbReference type="PANTHER" id="PTHR46323:SF2">
    <property type="entry name" value="BETA-GALACTOSIDASE"/>
    <property type="match status" value="1"/>
</dbReference>
<dbReference type="SMART" id="SM01038">
    <property type="entry name" value="Bgal_small_N"/>
    <property type="match status" value="1"/>
</dbReference>
<dbReference type="Proteomes" id="UP000578449">
    <property type="component" value="Unassembled WGS sequence"/>
</dbReference>
<dbReference type="Gene3D" id="2.60.120.260">
    <property type="entry name" value="Galactose-binding domain-like"/>
    <property type="match status" value="1"/>
</dbReference>
<organism evidence="9 10">
    <name type="scientific">Thermocatellispora tengchongensis</name>
    <dbReference type="NCBI Taxonomy" id="1073253"/>
    <lineage>
        <taxon>Bacteria</taxon>
        <taxon>Bacillati</taxon>
        <taxon>Actinomycetota</taxon>
        <taxon>Actinomycetes</taxon>
        <taxon>Streptosporangiales</taxon>
        <taxon>Streptosporangiaceae</taxon>
        <taxon>Thermocatellispora</taxon>
    </lineage>
</organism>
<comment type="caution">
    <text evidence="9">The sequence shown here is derived from an EMBL/GenBank/DDBJ whole genome shotgun (WGS) entry which is preliminary data.</text>
</comment>
<dbReference type="PRINTS" id="PR00132">
    <property type="entry name" value="GLHYDRLASE2"/>
</dbReference>
<sequence>MSEYRDFSPGSGRRAPRAAFASDAPRIDLNGVWRFHLAPAPGAAPEGSHLPGFDDSGWGELPVPAHWQLHGHGRPAYTNVVYPFPLDAPHPPDENPTGCYRREFELDPQRAGRGGVLRFEGVDSFFTVWLNGRELGCSAGSRLPAEFDVTGALRAGRNVLAIRVTQWSAGSYLEDQDMWWLSGIFRDVVLLEPPVLNDFFVHADYDHTTGGGTVRIETSVPATLTLPELGLHGVPSDEPHSIPAVEPWTAETPRLYDAELATGGERVALRIGFRTVRVEDGLLTVNGRPIRFRGVNRHEWHPETGRAVSEETMRADILLMKRHNVNAVRTSHYPPHPRFLELCDELGLWVVAECDLETHGYFFVDWRGNPSADPRWREAYLDRMRRMVERDKNRPSVIMWSLGNESGTGDNLRAMAEWTRERDPSRPIHYEHDHDSTYADVYSLMYPPVDEVDRIGRREEEPLADTAADAHRRALPFVLCEYAHAMGNGPGGLSDYEELFDRHPRCQGGFVWEWIDHGIVHPEHGHAYGGDFDEEVHDGNFVIDGLVFPDRTPSPGLIEYKKVIEPVRISVGGDAIRIENRHDFRDLSHLAFPWTCEEEGVVVAEGVLEDVTPGEVPLPKLPELPENAGETWLTVRAVLAAAEPWAPAGHEVAWGQGRVRPVPARPRRPRRDLDLDAFDPLTGRLRAVGGLAVAGPRLDLWRAPTDNDRGGPLPDERVWRGAGLDRLRHRLVGIERDGGDVVVRTRVAAAGHDRAMSATYRWSAEEGGRLRLELGVEPEGEWNFALPRLGLRMELPSGIDRVAWYGGGPGEAYADSRQAARIGRYAMTVEEMQIPYVFPQENGNRMDVRWAELTGGDPGHGLRIEGEPVFGLTVRRWTSEDLDAARHHAELVPREAVYVNLDLAQNGLGTASCGPGVLPAYRLTARPATFALTFAQVTGQRSRGAMPGMPGTAG</sequence>
<dbReference type="EC" id="3.2.1.23" evidence="3"/>
<dbReference type="GO" id="GO:0030246">
    <property type="term" value="F:carbohydrate binding"/>
    <property type="evidence" value="ECO:0007669"/>
    <property type="project" value="InterPro"/>
</dbReference>
<dbReference type="EMBL" id="JACHGN010000021">
    <property type="protein sequence ID" value="MBB5138084.1"/>
    <property type="molecule type" value="Genomic_DNA"/>
</dbReference>
<dbReference type="InterPro" id="IPR017853">
    <property type="entry name" value="GH"/>
</dbReference>
<gene>
    <name evidence="9" type="ORF">HNP84_007837</name>
</gene>
<keyword evidence="6 9" id="KW-0326">Glycosidase</keyword>
<reference evidence="9 10" key="1">
    <citation type="submission" date="2020-08" db="EMBL/GenBank/DDBJ databases">
        <title>Genomic Encyclopedia of Type Strains, Phase IV (KMG-IV): sequencing the most valuable type-strain genomes for metagenomic binning, comparative biology and taxonomic classification.</title>
        <authorList>
            <person name="Goeker M."/>
        </authorList>
    </citation>
    <scope>NUCLEOTIDE SEQUENCE [LARGE SCALE GENOMIC DNA]</scope>
    <source>
        <strain evidence="9 10">DSM 45615</strain>
    </source>
</reference>
<dbReference type="InterPro" id="IPR014718">
    <property type="entry name" value="GH-type_carb-bd"/>
</dbReference>
<dbReference type="InterPro" id="IPR050347">
    <property type="entry name" value="Bact_Beta-galactosidase"/>
</dbReference>
<evidence type="ECO:0000256" key="4">
    <source>
        <dbReference type="ARBA" id="ARBA00013303"/>
    </source>
</evidence>
<name>A0A840P9M6_9ACTN</name>
<evidence type="ECO:0000256" key="2">
    <source>
        <dbReference type="ARBA" id="ARBA00007401"/>
    </source>
</evidence>
<evidence type="ECO:0000256" key="5">
    <source>
        <dbReference type="ARBA" id="ARBA00022801"/>
    </source>
</evidence>
<evidence type="ECO:0000256" key="3">
    <source>
        <dbReference type="ARBA" id="ARBA00012756"/>
    </source>
</evidence>
<dbReference type="InterPro" id="IPR013783">
    <property type="entry name" value="Ig-like_fold"/>
</dbReference>
<dbReference type="InterPro" id="IPR011013">
    <property type="entry name" value="Gal_mutarotase_sf_dom"/>
</dbReference>
<dbReference type="InterPro" id="IPR004199">
    <property type="entry name" value="B-gal_small/dom_5"/>
</dbReference>
<dbReference type="GO" id="GO:0009341">
    <property type="term" value="C:beta-galactosidase complex"/>
    <property type="evidence" value="ECO:0007669"/>
    <property type="project" value="InterPro"/>
</dbReference>
<dbReference type="AlphaFoldDB" id="A0A840P9M6"/>
<dbReference type="Gene3D" id="2.70.98.10">
    <property type="match status" value="1"/>
</dbReference>
<dbReference type="GO" id="GO:0004565">
    <property type="term" value="F:beta-galactosidase activity"/>
    <property type="evidence" value="ECO:0007669"/>
    <property type="project" value="UniProtKB-EC"/>
</dbReference>
<dbReference type="InterPro" id="IPR023230">
    <property type="entry name" value="Glyco_hydro_2_CS"/>
</dbReference>
<dbReference type="SUPFAM" id="SSF74650">
    <property type="entry name" value="Galactose mutarotase-like"/>
    <property type="match status" value="1"/>
</dbReference>
<dbReference type="Gene3D" id="2.60.40.10">
    <property type="entry name" value="Immunoglobulins"/>
    <property type="match status" value="2"/>
</dbReference>
<dbReference type="SUPFAM" id="SSF49303">
    <property type="entry name" value="beta-Galactosidase/glucuronidase domain"/>
    <property type="match status" value="2"/>
</dbReference>
<comment type="catalytic activity">
    <reaction evidence="1">
        <text>Hydrolysis of terminal non-reducing beta-D-galactose residues in beta-D-galactosides.</text>
        <dbReference type="EC" id="3.2.1.23"/>
    </reaction>
</comment>
<dbReference type="Pfam" id="PF02929">
    <property type="entry name" value="Bgal_small_N"/>
    <property type="match status" value="1"/>
</dbReference>
<proteinExistence type="inferred from homology"/>
<dbReference type="Gene3D" id="3.20.20.80">
    <property type="entry name" value="Glycosidases"/>
    <property type="match status" value="1"/>
</dbReference>
<dbReference type="InterPro" id="IPR006104">
    <property type="entry name" value="Glyco_hydro_2_N"/>
</dbReference>
<dbReference type="RefSeq" id="WP_185054956.1">
    <property type="nucleotide sequence ID" value="NZ_BAABIX010000030.1"/>
</dbReference>
<evidence type="ECO:0000313" key="10">
    <source>
        <dbReference type="Proteomes" id="UP000578449"/>
    </source>
</evidence>
<comment type="similarity">
    <text evidence="2">Belongs to the glycosyl hydrolase 2 family.</text>
</comment>
<dbReference type="PANTHER" id="PTHR46323">
    <property type="entry name" value="BETA-GALACTOSIDASE"/>
    <property type="match status" value="1"/>
</dbReference>
<dbReference type="PROSITE" id="PS00608">
    <property type="entry name" value="GLYCOSYL_HYDROL_F2_2"/>
    <property type="match status" value="1"/>
</dbReference>
<dbReference type="Pfam" id="PF02837">
    <property type="entry name" value="Glyco_hydro_2_N"/>
    <property type="match status" value="1"/>
</dbReference>
<dbReference type="PROSITE" id="PS00719">
    <property type="entry name" value="GLYCOSYL_HYDROL_F2_1"/>
    <property type="match status" value="1"/>
</dbReference>